<proteinExistence type="inferred from homology"/>
<dbReference type="Gene3D" id="3.40.50.170">
    <property type="entry name" value="Formyl transferase, N-terminal domain"/>
    <property type="match status" value="1"/>
</dbReference>
<feature type="domain" description="Formyl transferase N-terminal" evidence="5">
    <location>
        <begin position="93"/>
        <end position="269"/>
    </location>
</feature>
<evidence type="ECO:0000256" key="3">
    <source>
        <dbReference type="HAMAP-Rule" id="MF_01927"/>
    </source>
</evidence>
<dbReference type="GO" id="GO:0008864">
    <property type="term" value="F:formyltetrahydrofolate deformylase activity"/>
    <property type="evidence" value="ECO:0007669"/>
    <property type="project" value="UniProtKB-EC"/>
</dbReference>
<comment type="catalytic activity">
    <reaction evidence="3">
        <text>(6R)-10-formyltetrahydrofolate + H2O = (6S)-5,6,7,8-tetrahydrofolate + formate + H(+)</text>
        <dbReference type="Rhea" id="RHEA:19833"/>
        <dbReference type="ChEBI" id="CHEBI:15377"/>
        <dbReference type="ChEBI" id="CHEBI:15378"/>
        <dbReference type="ChEBI" id="CHEBI:15740"/>
        <dbReference type="ChEBI" id="CHEBI:57453"/>
        <dbReference type="ChEBI" id="CHEBI:195366"/>
        <dbReference type="EC" id="3.5.1.10"/>
    </reaction>
</comment>
<name>A0ABY9TYT9_9GAMM</name>
<dbReference type="InterPro" id="IPR036477">
    <property type="entry name" value="Formyl_transf_N_sf"/>
</dbReference>
<feature type="active site" evidence="3">
    <location>
        <position position="232"/>
    </location>
</feature>
<dbReference type="CDD" id="cd04875">
    <property type="entry name" value="ACT_F4HF-DF"/>
    <property type="match status" value="1"/>
</dbReference>
<evidence type="ECO:0000256" key="2">
    <source>
        <dbReference type="ARBA" id="ARBA00022801"/>
    </source>
</evidence>
<dbReference type="InterPro" id="IPR002376">
    <property type="entry name" value="Formyl_transf_N"/>
</dbReference>
<dbReference type="CDD" id="cd08648">
    <property type="entry name" value="FMT_core_Formyl-FH4-Hydrolase_C"/>
    <property type="match status" value="1"/>
</dbReference>
<dbReference type="SUPFAM" id="SSF55021">
    <property type="entry name" value="ACT-like"/>
    <property type="match status" value="1"/>
</dbReference>
<organism evidence="6 7">
    <name type="scientific">Thalassotalea psychrophila</name>
    <dbReference type="NCBI Taxonomy" id="3065647"/>
    <lineage>
        <taxon>Bacteria</taxon>
        <taxon>Pseudomonadati</taxon>
        <taxon>Pseudomonadota</taxon>
        <taxon>Gammaproteobacteria</taxon>
        <taxon>Alteromonadales</taxon>
        <taxon>Colwelliaceae</taxon>
        <taxon>Thalassotalea</taxon>
    </lineage>
</organism>
<dbReference type="RefSeq" id="WP_348393086.1">
    <property type="nucleotide sequence ID" value="NZ_CP134145.1"/>
</dbReference>
<comment type="function">
    <text evidence="3">Catalyzes the hydrolysis of 10-formyltetrahydrofolate (formyl-FH4) to formate and tetrahydrofolate (FH4).</text>
</comment>
<reference evidence="7" key="1">
    <citation type="submission" date="2023-09" db="EMBL/GenBank/DDBJ databases">
        <authorList>
            <person name="Li S."/>
            <person name="Li X."/>
            <person name="Zhang C."/>
            <person name="Zhao Z."/>
        </authorList>
    </citation>
    <scope>NUCLEOTIDE SEQUENCE [LARGE SCALE GENOMIC DNA]</scope>
    <source>
        <strain evidence="7">SQ149</strain>
    </source>
</reference>
<dbReference type="NCBIfam" id="TIGR00655">
    <property type="entry name" value="PurU"/>
    <property type="match status" value="1"/>
</dbReference>
<evidence type="ECO:0000256" key="4">
    <source>
        <dbReference type="NCBIfam" id="TIGR00655"/>
    </source>
</evidence>
<dbReference type="InterPro" id="IPR041729">
    <property type="entry name" value="Formyl-FH4-Hydrolase_C"/>
</dbReference>
<dbReference type="Proteomes" id="UP001258994">
    <property type="component" value="Chromosome"/>
</dbReference>
<dbReference type="InterPro" id="IPR045865">
    <property type="entry name" value="ACT-like_dom_sf"/>
</dbReference>
<keyword evidence="3" id="KW-0658">Purine biosynthesis</keyword>
<dbReference type="PRINTS" id="PR01575">
    <property type="entry name" value="FFH4HYDRLASE"/>
</dbReference>
<dbReference type="EC" id="3.5.1.10" evidence="3 4"/>
<accession>A0ABY9TYT9</accession>
<evidence type="ECO:0000256" key="1">
    <source>
        <dbReference type="ARBA" id="ARBA00022563"/>
    </source>
</evidence>
<dbReference type="Gene3D" id="3.30.70.260">
    <property type="match status" value="1"/>
</dbReference>
<dbReference type="HAMAP" id="MF_01927">
    <property type="entry name" value="PurU"/>
    <property type="match status" value="1"/>
</dbReference>
<dbReference type="PIRSF" id="PIRSF036480">
    <property type="entry name" value="FormyFH4_hydr"/>
    <property type="match status" value="1"/>
</dbReference>
<protein>
    <recommendedName>
        <fullName evidence="3 4">Formyltetrahydrofolate deformylase</fullName>
        <ecNumber evidence="3 4">3.5.1.10</ecNumber>
    </recommendedName>
    <alternativeName>
        <fullName evidence="3">Formyl-FH(4) hydrolase</fullName>
    </alternativeName>
</protein>
<dbReference type="PANTHER" id="PTHR42706">
    <property type="entry name" value="FORMYLTETRAHYDROFOLATE DEFORMYLASE"/>
    <property type="match status" value="1"/>
</dbReference>
<gene>
    <name evidence="3 6" type="primary">purU</name>
    <name evidence="6" type="ORF">RGQ13_08285</name>
</gene>
<evidence type="ECO:0000313" key="7">
    <source>
        <dbReference type="Proteomes" id="UP001258994"/>
    </source>
</evidence>
<dbReference type="EMBL" id="CP134145">
    <property type="protein sequence ID" value="WNC73976.1"/>
    <property type="molecule type" value="Genomic_DNA"/>
</dbReference>
<keyword evidence="7" id="KW-1185">Reference proteome</keyword>
<dbReference type="InterPro" id="IPR004810">
    <property type="entry name" value="PurU"/>
</dbReference>
<keyword evidence="2 3" id="KW-0378">Hydrolase</keyword>
<comment type="similarity">
    <text evidence="3">Belongs to the PurU family.</text>
</comment>
<evidence type="ECO:0000313" key="6">
    <source>
        <dbReference type="EMBL" id="WNC73976.1"/>
    </source>
</evidence>
<dbReference type="InterPro" id="IPR044074">
    <property type="entry name" value="PurU_ACT"/>
</dbReference>
<sequence length="287" mass="32569">MPAVEYNKYILTLKCPDQLGLMAKFSTALYENGAYVTKVTHFGDPETCIYNSRIEFDDREMKDGIETFKVKFDALAKELSMEYKLRSADYRPKVLLAVSKYDHCLNVLLTKWKGGVLPIDIVGVFSNHPDCRDFVEFYGLPFYHFPITKETKPQQEAQILELMDKENVDLLVLARYMQILSDDLCKKLGGKAINIHHSFLPGFKGAKPYQQAYDRGVKLIGATAHYVTADLDEGPIIVQEVKHVDHATSVQDMIEIGHDSEATALARAVRLHVEDRIILNGERTIIL</sequence>
<dbReference type="SUPFAM" id="SSF53328">
    <property type="entry name" value="Formyltransferase"/>
    <property type="match status" value="1"/>
</dbReference>
<dbReference type="Pfam" id="PF00551">
    <property type="entry name" value="Formyl_trans_N"/>
    <property type="match status" value="1"/>
</dbReference>
<keyword evidence="1 3" id="KW-0554">One-carbon metabolism</keyword>
<dbReference type="NCBIfam" id="NF004684">
    <property type="entry name" value="PRK06027.1"/>
    <property type="match status" value="1"/>
</dbReference>
<comment type="pathway">
    <text evidence="3">Purine metabolism; IMP biosynthesis via de novo pathway; formate from 10-formyl-5,6,7,8-tetrahydrofolate: step 1/1.</text>
</comment>
<evidence type="ECO:0000259" key="5">
    <source>
        <dbReference type="Pfam" id="PF00551"/>
    </source>
</evidence>
<dbReference type="PANTHER" id="PTHR42706:SF1">
    <property type="entry name" value="FORMYLTETRAHYDROFOLATE DEFORMYLASE 2, MITOCHONDRIAL"/>
    <property type="match status" value="1"/>
</dbReference>